<dbReference type="InterPro" id="IPR027417">
    <property type="entry name" value="P-loop_NTPase"/>
</dbReference>
<reference evidence="9" key="1">
    <citation type="submission" date="2023-02" db="EMBL/GenBank/DDBJ databases">
        <title>Genome of toxic invasive species Heracleum sosnowskyi carries increased number of genes despite the absence of recent whole-genome duplications.</title>
        <authorList>
            <person name="Schelkunov M."/>
            <person name="Shtratnikova V."/>
            <person name="Makarenko M."/>
            <person name="Klepikova A."/>
            <person name="Omelchenko D."/>
            <person name="Novikova G."/>
            <person name="Obukhova E."/>
            <person name="Bogdanov V."/>
            <person name="Penin A."/>
            <person name="Logacheva M."/>
        </authorList>
    </citation>
    <scope>NUCLEOTIDE SEQUENCE</scope>
    <source>
        <strain evidence="9">Hsosn_3</strain>
        <tissue evidence="9">Leaf</tissue>
    </source>
</reference>
<name>A0AAD8IPU5_9APIA</name>
<keyword evidence="10" id="KW-1185">Reference proteome</keyword>
<dbReference type="SMART" id="SM00487">
    <property type="entry name" value="DEXDc"/>
    <property type="match status" value="1"/>
</dbReference>
<dbReference type="AlphaFoldDB" id="A0AAD8IPU5"/>
<evidence type="ECO:0000256" key="6">
    <source>
        <dbReference type="RuleBase" id="RU000492"/>
    </source>
</evidence>
<dbReference type="SMART" id="SM00490">
    <property type="entry name" value="HELICc"/>
    <property type="match status" value="1"/>
</dbReference>
<evidence type="ECO:0000313" key="9">
    <source>
        <dbReference type="EMBL" id="KAK1388723.1"/>
    </source>
</evidence>
<evidence type="ECO:0000259" key="8">
    <source>
        <dbReference type="PROSITE" id="PS51194"/>
    </source>
</evidence>
<dbReference type="GO" id="GO:0005829">
    <property type="term" value="C:cytosol"/>
    <property type="evidence" value="ECO:0007669"/>
    <property type="project" value="TreeGrafter"/>
</dbReference>
<dbReference type="InterPro" id="IPR001650">
    <property type="entry name" value="Helicase_C-like"/>
</dbReference>
<dbReference type="InterPro" id="IPR011545">
    <property type="entry name" value="DEAD/DEAH_box_helicase_dom"/>
</dbReference>
<dbReference type="CDD" id="cd18787">
    <property type="entry name" value="SF2_C_DEAD"/>
    <property type="match status" value="1"/>
</dbReference>
<evidence type="ECO:0000313" key="10">
    <source>
        <dbReference type="Proteomes" id="UP001237642"/>
    </source>
</evidence>
<proteinExistence type="inferred from homology"/>
<accession>A0AAD8IPU5</accession>
<evidence type="ECO:0000259" key="7">
    <source>
        <dbReference type="PROSITE" id="PS51192"/>
    </source>
</evidence>
<dbReference type="PANTHER" id="PTHR47959">
    <property type="entry name" value="ATP-DEPENDENT RNA HELICASE RHLE-RELATED"/>
    <property type="match status" value="1"/>
</dbReference>
<dbReference type="GO" id="GO:0003676">
    <property type="term" value="F:nucleic acid binding"/>
    <property type="evidence" value="ECO:0007669"/>
    <property type="project" value="InterPro"/>
</dbReference>
<evidence type="ECO:0000256" key="3">
    <source>
        <dbReference type="ARBA" id="ARBA00022801"/>
    </source>
</evidence>
<keyword evidence="2 6" id="KW-0547">Nucleotide-binding</keyword>
<feature type="domain" description="Helicase ATP-binding" evidence="7">
    <location>
        <begin position="152"/>
        <end position="325"/>
    </location>
</feature>
<feature type="domain" description="Helicase C-terminal" evidence="8">
    <location>
        <begin position="354"/>
        <end position="498"/>
    </location>
</feature>
<gene>
    <name evidence="9" type="ORF">POM88_016901</name>
</gene>
<evidence type="ECO:0000256" key="5">
    <source>
        <dbReference type="ARBA" id="ARBA00022840"/>
    </source>
</evidence>
<dbReference type="PANTHER" id="PTHR47959:SF23">
    <property type="entry name" value="HELICASE ATP-BINDING DOMAIN-CONTAINING PROTEIN"/>
    <property type="match status" value="1"/>
</dbReference>
<evidence type="ECO:0000256" key="1">
    <source>
        <dbReference type="ARBA" id="ARBA00006517"/>
    </source>
</evidence>
<dbReference type="GO" id="GO:0005524">
    <property type="term" value="F:ATP binding"/>
    <property type="evidence" value="ECO:0007669"/>
    <property type="project" value="UniProtKB-KW"/>
</dbReference>
<dbReference type="EMBL" id="JAUIZM010000004">
    <property type="protein sequence ID" value="KAK1388723.1"/>
    <property type="molecule type" value="Genomic_DNA"/>
</dbReference>
<dbReference type="PROSITE" id="PS51194">
    <property type="entry name" value="HELICASE_CTER"/>
    <property type="match status" value="1"/>
</dbReference>
<protein>
    <submittedName>
        <fullName evidence="9">DEAD-box ATP-dependent RNA helicase 53</fullName>
    </submittedName>
</protein>
<organism evidence="9 10">
    <name type="scientific">Heracleum sosnowskyi</name>
    <dbReference type="NCBI Taxonomy" id="360622"/>
    <lineage>
        <taxon>Eukaryota</taxon>
        <taxon>Viridiplantae</taxon>
        <taxon>Streptophyta</taxon>
        <taxon>Embryophyta</taxon>
        <taxon>Tracheophyta</taxon>
        <taxon>Spermatophyta</taxon>
        <taxon>Magnoliopsida</taxon>
        <taxon>eudicotyledons</taxon>
        <taxon>Gunneridae</taxon>
        <taxon>Pentapetalae</taxon>
        <taxon>asterids</taxon>
        <taxon>campanulids</taxon>
        <taxon>Apiales</taxon>
        <taxon>Apiaceae</taxon>
        <taxon>Apioideae</taxon>
        <taxon>apioid superclade</taxon>
        <taxon>Tordylieae</taxon>
        <taxon>Tordyliinae</taxon>
        <taxon>Heracleum</taxon>
    </lineage>
</organism>
<dbReference type="GO" id="GO:0003724">
    <property type="term" value="F:RNA helicase activity"/>
    <property type="evidence" value="ECO:0007669"/>
    <property type="project" value="TreeGrafter"/>
</dbReference>
<reference evidence="9" key="2">
    <citation type="submission" date="2023-05" db="EMBL/GenBank/DDBJ databases">
        <authorList>
            <person name="Schelkunov M.I."/>
        </authorList>
    </citation>
    <scope>NUCLEOTIDE SEQUENCE</scope>
    <source>
        <strain evidence="9">Hsosn_3</strain>
        <tissue evidence="9">Leaf</tissue>
    </source>
</reference>
<dbReference type="CDD" id="cd00268">
    <property type="entry name" value="DEADc"/>
    <property type="match status" value="1"/>
</dbReference>
<dbReference type="GO" id="GO:0016787">
    <property type="term" value="F:hydrolase activity"/>
    <property type="evidence" value="ECO:0007669"/>
    <property type="project" value="UniProtKB-KW"/>
</dbReference>
<sequence>MNTTLLLLRRSASSKRVTLASMTQRALTLLNPTTNSSPNHHFINTHVNNFSTYTPCRYNNDCAIKGEKVISDLKLKRGFHCGGVLNVTSGVELSNIAAAAVNDFSEEDSKEEGTGNGHEGLEISKLGISNIIVDALAQKNITKLFPIQRAVLEPAMQGRDMIGRAKTGTGKTLAFGIPIMDKIIRLNEKHGPGGNPLALCLAPTRELARQVEKEFSESCNLYTTCVYGGTPIYPQLNTLKNGVDIVVGTPGRVIDLIKRGALNLSEVQFMVLDEADEMLKYGFVDDVETILKNLPAERQTLMFSATMPKWIVELTRKYLKNPLTIDLVGENDQKLAEGISLYSIVSEMHEKPGIIGQLITQHANGGKCIVFTQTKRDADRLAYAMKKSFPCEPLHGDITQAQREITLSGFRDGRFNVLIATDVAARGLDVPNVDLVIHYEIPNSSEIFVHRSGRTGRAGKKGKAILIHSSDQNSNVRLFERDVSCQFTKLPSIQADAVVSDMFRAMGGSGSRFGSSRNMGGSRFGNSGYGCSSSYGGFGSGNFSNYGGSSSGHSGGFGGPSGGSSGGYGGSGGGYGGSSGGYGRSSGGYGGSSGGYGGSNGGYGGSNGGFGGSSGGYGGSSGGSSGGFGASNGGFGGSSGGVGGSSGGFGGSSGGVGGSSGGFGGSSGGVGGSSGGFGGSSGGFGGSSGGVGGSSGGVGGSSGGFGGSSGGFGGSSGGYGGSGPGRSGGFGELGSVGLALAITKSTTTTSDLIEMVLCLRRKDGFSKDSRRNNELHTHTKCT</sequence>
<evidence type="ECO:0000256" key="4">
    <source>
        <dbReference type="ARBA" id="ARBA00022806"/>
    </source>
</evidence>
<keyword evidence="5 6" id="KW-0067">ATP-binding</keyword>
<evidence type="ECO:0000256" key="2">
    <source>
        <dbReference type="ARBA" id="ARBA00022741"/>
    </source>
</evidence>
<comment type="caution">
    <text evidence="9">The sequence shown here is derived from an EMBL/GenBank/DDBJ whole genome shotgun (WGS) entry which is preliminary data.</text>
</comment>
<comment type="similarity">
    <text evidence="1">Belongs to the DEAD box helicase family. DDX21/DDX50 subfamily.</text>
</comment>
<dbReference type="PROSITE" id="PS00039">
    <property type="entry name" value="DEAD_ATP_HELICASE"/>
    <property type="match status" value="1"/>
</dbReference>
<dbReference type="Proteomes" id="UP001237642">
    <property type="component" value="Unassembled WGS sequence"/>
</dbReference>
<dbReference type="InterPro" id="IPR000629">
    <property type="entry name" value="RNA-helicase_DEAD-box_CS"/>
</dbReference>
<keyword evidence="4 6" id="KW-0347">Helicase</keyword>
<dbReference type="Gene3D" id="3.40.50.300">
    <property type="entry name" value="P-loop containing nucleotide triphosphate hydrolases"/>
    <property type="match status" value="2"/>
</dbReference>
<dbReference type="Pfam" id="PF00270">
    <property type="entry name" value="DEAD"/>
    <property type="match status" value="1"/>
</dbReference>
<dbReference type="PROSITE" id="PS51192">
    <property type="entry name" value="HELICASE_ATP_BIND_1"/>
    <property type="match status" value="1"/>
</dbReference>
<dbReference type="SUPFAM" id="SSF52540">
    <property type="entry name" value="P-loop containing nucleoside triphosphate hydrolases"/>
    <property type="match status" value="1"/>
</dbReference>
<dbReference type="InterPro" id="IPR050079">
    <property type="entry name" value="DEAD_box_RNA_helicase"/>
</dbReference>
<dbReference type="InterPro" id="IPR044742">
    <property type="entry name" value="DEAD/DEAH_RhlB"/>
</dbReference>
<dbReference type="Pfam" id="PF00271">
    <property type="entry name" value="Helicase_C"/>
    <property type="match status" value="1"/>
</dbReference>
<dbReference type="InterPro" id="IPR014001">
    <property type="entry name" value="Helicase_ATP-bd"/>
</dbReference>
<keyword evidence="3 6" id="KW-0378">Hydrolase</keyword>